<keyword evidence="1" id="KW-0472">Membrane</keyword>
<feature type="transmembrane region" description="Helical" evidence="1">
    <location>
        <begin position="234"/>
        <end position="257"/>
    </location>
</feature>
<keyword evidence="3" id="KW-0418">Kinase</keyword>
<protein>
    <submittedName>
        <fullName evidence="3">Sensor histidine kinase</fullName>
        <ecNumber evidence="3">2.7.13.3</ecNumber>
    </submittedName>
</protein>
<keyword evidence="4" id="KW-1185">Reference proteome</keyword>
<dbReference type="Pfam" id="PF06580">
    <property type="entry name" value="His_kinase"/>
    <property type="match status" value="1"/>
</dbReference>
<dbReference type="EC" id="2.7.13.3" evidence="3"/>
<evidence type="ECO:0000256" key="1">
    <source>
        <dbReference type="SAM" id="Phobius"/>
    </source>
</evidence>
<dbReference type="PANTHER" id="PTHR34220:SF7">
    <property type="entry name" value="SENSOR HISTIDINE KINASE YPDA"/>
    <property type="match status" value="1"/>
</dbReference>
<proteinExistence type="predicted"/>
<dbReference type="InterPro" id="IPR010559">
    <property type="entry name" value="Sig_transdc_His_kin_internal"/>
</dbReference>
<dbReference type="RefSeq" id="WP_320183505.1">
    <property type="nucleotide sequence ID" value="NZ_CP138332.1"/>
</dbReference>
<keyword evidence="3" id="KW-0808">Transferase</keyword>
<accession>A0ABW6BMG1</accession>
<dbReference type="PANTHER" id="PTHR34220">
    <property type="entry name" value="SENSOR HISTIDINE KINASE YPDA"/>
    <property type="match status" value="1"/>
</dbReference>
<organism evidence="3 4">
    <name type="scientific">Sphingobacterium bambusae</name>
    <dbReference type="NCBI Taxonomy" id="662858"/>
    <lineage>
        <taxon>Bacteria</taxon>
        <taxon>Pseudomonadati</taxon>
        <taxon>Bacteroidota</taxon>
        <taxon>Sphingobacteriia</taxon>
        <taxon>Sphingobacteriales</taxon>
        <taxon>Sphingobacteriaceae</taxon>
        <taxon>Sphingobacterium</taxon>
    </lineage>
</organism>
<feature type="transmembrane region" description="Helical" evidence="1">
    <location>
        <begin position="16"/>
        <end position="38"/>
    </location>
</feature>
<gene>
    <name evidence="3" type="ORF">ACFS7Y_21710</name>
</gene>
<keyword evidence="1" id="KW-0812">Transmembrane</keyword>
<dbReference type="Proteomes" id="UP001597525">
    <property type="component" value="Unassembled WGS sequence"/>
</dbReference>
<dbReference type="InterPro" id="IPR050640">
    <property type="entry name" value="Bact_2-comp_sensor_kinase"/>
</dbReference>
<feature type="domain" description="Signal transduction histidine kinase internal region" evidence="2">
    <location>
        <begin position="281"/>
        <end position="358"/>
    </location>
</feature>
<comment type="caution">
    <text evidence="3">The sequence shown here is derived from an EMBL/GenBank/DDBJ whole genome shotgun (WGS) entry which is preliminary data.</text>
</comment>
<keyword evidence="1" id="KW-1133">Transmembrane helix</keyword>
<name>A0ABW6BMG1_9SPHI</name>
<sequence>MKEDNKSARKFKRKNFLLFPVGVLLLMLVGGLILQVIFNRLTELNRKMLRDIANEKALAVQKEFDLLEQRLSWFLVQAEGQDRETIQSYLQKDTILHTFLTLAPLDSSLQSEDWKKNLKYRLPYVIRSKAGRLQVLIDLRKFNTYFWVGGSGHAYFEIVSPDNFFLMHPELSQVGKANPIHTALKRDWQDTIVLSNYLQLDALRRSVSLKGIFANAQLATSVPLLITADETQEILNLSMLLGVGFLVITITFLQIIYRNKQRVQQLEIEQSELSREQATMRFERLREQMNPHFLFNALGSLQQLIAKDQDHAKRFVGKMAKVYRKMLQDDRSGWSSLEEELALVQAYFFLQEVRFAKALMPINYVIPPAVLKRQIPRLSLQTLVENAIKHTVFTREQPLEIEIIVDDDQVLVKNRYRPRMTSESQTGGYGLEYIASMYRYVELEGFSYEVENGFFVLHLPLR</sequence>
<reference evidence="4" key="1">
    <citation type="journal article" date="2019" name="Int. J. Syst. Evol. Microbiol.">
        <title>The Global Catalogue of Microorganisms (GCM) 10K type strain sequencing project: providing services to taxonomists for standard genome sequencing and annotation.</title>
        <authorList>
            <consortium name="The Broad Institute Genomics Platform"/>
            <consortium name="The Broad Institute Genome Sequencing Center for Infectious Disease"/>
            <person name="Wu L."/>
            <person name="Ma J."/>
        </authorList>
    </citation>
    <scope>NUCLEOTIDE SEQUENCE [LARGE SCALE GENOMIC DNA]</scope>
    <source>
        <strain evidence="4">KCTC 22814</strain>
    </source>
</reference>
<dbReference type="GO" id="GO:0004673">
    <property type="term" value="F:protein histidine kinase activity"/>
    <property type="evidence" value="ECO:0007669"/>
    <property type="project" value="UniProtKB-EC"/>
</dbReference>
<evidence type="ECO:0000313" key="4">
    <source>
        <dbReference type="Proteomes" id="UP001597525"/>
    </source>
</evidence>
<evidence type="ECO:0000313" key="3">
    <source>
        <dbReference type="EMBL" id="MFD2970022.1"/>
    </source>
</evidence>
<dbReference type="EMBL" id="JBHUPB010000015">
    <property type="protein sequence ID" value="MFD2970022.1"/>
    <property type="molecule type" value="Genomic_DNA"/>
</dbReference>
<evidence type="ECO:0000259" key="2">
    <source>
        <dbReference type="Pfam" id="PF06580"/>
    </source>
</evidence>